<feature type="transmembrane region" description="Helical" evidence="1">
    <location>
        <begin position="408"/>
        <end position="431"/>
    </location>
</feature>
<feature type="transmembrane region" description="Helical" evidence="1">
    <location>
        <begin position="816"/>
        <end position="838"/>
    </location>
</feature>
<dbReference type="Gene3D" id="1.20.1640.10">
    <property type="entry name" value="Multidrug efflux transporter AcrB transmembrane domain"/>
    <property type="match status" value="2"/>
</dbReference>
<feature type="transmembrane region" description="Helical" evidence="1">
    <location>
        <begin position="443"/>
        <end position="467"/>
    </location>
</feature>
<dbReference type="PANTHER" id="PTHR32063">
    <property type="match status" value="1"/>
</dbReference>
<evidence type="ECO:0000313" key="2">
    <source>
        <dbReference type="EMBL" id="BFD45553.1"/>
    </source>
</evidence>
<dbReference type="Gene3D" id="3.30.70.1320">
    <property type="entry name" value="Multidrug efflux transporter AcrB pore domain like"/>
    <property type="match status" value="1"/>
</dbReference>
<feature type="transmembrane region" description="Helical" evidence="1">
    <location>
        <begin position="920"/>
        <end position="939"/>
    </location>
</feature>
<reference evidence="2" key="1">
    <citation type="submission" date="2024-01" db="EMBL/GenBank/DDBJ databases">
        <title>Sequencing the genomes of a sandfly, Sergentomyia squamirostris, and its two endosymbionts.</title>
        <authorList>
            <person name="Itokawa K."/>
            <person name="Sanjoba C."/>
        </authorList>
    </citation>
    <scope>NUCLEOTIDE SEQUENCE</scope>
    <source>
        <strain evidence="2">RiSSQ</strain>
    </source>
</reference>
<dbReference type="InterPro" id="IPR001036">
    <property type="entry name" value="Acrflvin-R"/>
</dbReference>
<dbReference type="Gene3D" id="3.30.70.1430">
    <property type="entry name" value="Multidrug efflux transporter AcrB pore domain"/>
    <property type="match status" value="2"/>
</dbReference>
<keyword evidence="1" id="KW-0472">Membrane</keyword>
<keyword evidence="1" id="KW-0812">Transmembrane</keyword>
<dbReference type="SUPFAM" id="SSF82693">
    <property type="entry name" value="Multidrug efflux transporter AcrB pore domain, PN1, PN2, PC1 and PC2 subdomains"/>
    <property type="match status" value="3"/>
</dbReference>
<gene>
    <name evidence="2" type="primary">vexB</name>
    <name evidence="2" type="ORF">DMENIID0002_01990</name>
</gene>
<feature type="transmembrane region" description="Helical" evidence="1">
    <location>
        <begin position="506"/>
        <end position="523"/>
    </location>
</feature>
<organism evidence="2">
    <name type="scientific">Candidatus Tisiphia endosymbiont of Sergentomyia squamirostris</name>
    <dbReference type="NCBI Taxonomy" id="3113639"/>
    <lineage>
        <taxon>Bacteria</taxon>
        <taxon>Pseudomonadati</taxon>
        <taxon>Pseudomonadota</taxon>
        <taxon>Alphaproteobacteria</taxon>
        <taxon>Rickettsiales</taxon>
        <taxon>Rickettsiaceae</taxon>
        <taxon>Rickettsieae</taxon>
        <taxon>Candidatus Tisiphia</taxon>
    </lineage>
</organism>
<dbReference type="Pfam" id="PF00873">
    <property type="entry name" value="ACR_tran"/>
    <property type="match status" value="1"/>
</dbReference>
<feature type="transmembrane region" description="Helical" evidence="1">
    <location>
        <begin position="951"/>
        <end position="977"/>
    </location>
</feature>
<protein>
    <submittedName>
        <fullName evidence="2">Multidrug efflux RND transporter permease subunit VexB</fullName>
    </submittedName>
</protein>
<dbReference type="GO" id="GO:0005886">
    <property type="term" value="C:plasma membrane"/>
    <property type="evidence" value="ECO:0007669"/>
    <property type="project" value="TreeGrafter"/>
</dbReference>
<evidence type="ECO:0000256" key="1">
    <source>
        <dbReference type="SAM" id="Phobius"/>
    </source>
</evidence>
<feature type="transmembrane region" description="Helical" evidence="1">
    <location>
        <begin position="340"/>
        <end position="359"/>
    </location>
</feature>
<dbReference type="InterPro" id="IPR027463">
    <property type="entry name" value="AcrB_DN_DC_subdom"/>
</dbReference>
<feature type="transmembrane region" description="Helical" evidence="1">
    <location>
        <begin position="877"/>
        <end position="899"/>
    </location>
</feature>
<feature type="transmembrane region" description="Helical" evidence="1">
    <location>
        <begin position="365"/>
        <end position="387"/>
    </location>
</feature>
<dbReference type="Gene3D" id="3.30.2090.10">
    <property type="entry name" value="Multidrug efflux transporter AcrB TolC docking domain, DN and DC subdomains"/>
    <property type="match status" value="2"/>
</dbReference>
<dbReference type="EMBL" id="AP029170">
    <property type="protein sequence ID" value="BFD45553.1"/>
    <property type="molecule type" value="Genomic_DNA"/>
</dbReference>
<dbReference type="PRINTS" id="PR00702">
    <property type="entry name" value="ACRIFLAVINRP"/>
</dbReference>
<keyword evidence="1" id="KW-1133">Transmembrane helix</keyword>
<dbReference type="AlphaFoldDB" id="A0AAT9G6Z2"/>
<dbReference type="SUPFAM" id="SSF82866">
    <property type="entry name" value="Multidrug efflux transporter AcrB transmembrane domain"/>
    <property type="match status" value="2"/>
</dbReference>
<dbReference type="Gene3D" id="3.30.70.1440">
    <property type="entry name" value="Multidrug efflux transporter AcrB pore domain"/>
    <property type="match status" value="1"/>
</dbReference>
<name>A0AAT9G6Z2_9RICK</name>
<feature type="transmembrane region" description="Helical" evidence="1">
    <location>
        <begin position="850"/>
        <end position="871"/>
    </location>
</feature>
<dbReference type="GO" id="GO:0042910">
    <property type="term" value="F:xenobiotic transmembrane transporter activity"/>
    <property type="evidence" value="ECO:0007669"/>
    <property type="project" value="TreeGrafter"/>
</dbReference>
<proteinExistence type="predicted"/>
<dbReference type="PANTHER" id="PTHR32063:SF28">
    <property type="entry name" value="BLR2861 PROTEIN"/>
    <property type="match status" value="1"/>
</dbReference>
<accession>A0AAT9G6Z2</accession>
<dbReference type="SUPFAM" id="SSF82714">
    <property type="entry name" value="Multidrug efflux transporter AcrB TolC docking domain, DN and DC subdomains"/>
    <property type="match status" value="2"/>
</dbReference>
<sequence>MINIVVVLFGIYSYLQLKIQLLPNIPVSNIYISIINPNVKPDLIEKYTTKPFEEVFSHIDGLKSIIAISQLGESKITLTIAKKVPIEQAINQVRDLILKNKALLPEGAKEPIISTESFSVLPMMYIAVSSKNNVSATADDIELIKKKLKYVDGVANASSFGVTEKVINIDIDPEKIAKYYIPLDSILASLTLQNSDFSGGKLSNQYKTEYISFDTAISKLSDFGEINLESNNVAIKLKNIASITISDKEALSLAYFGMDKIVLLGIFAKSDANPIDVSKSVKHFLEHYEKANPQFIFQVIIDDSQDILQAFQEVRKTLLESVLLVSVIVLLLMGSLRYSIIAICAIPVSLAACFVMLYLCGFTLNAITMLAMVLSIGLVVDDSIVVIENAEHYYRKNKDALTSILQAIYSLFLSVLILMFTLVVIYVPILFIKGEVGKILQEFSLSVIACLVMSFIVAFTLTPILFLKLANNTHESKFAQIVNKTLDMITYKYHESLFFIIRHAKVFLSLVAIVVAAGTYVAVNNMKIEIEPFEKKDMLILTNTFMVNTNLSYIHHYMEKITKIIKDNDNIKYTLSIEESPRSTIWLILKDKAKAVQTLHEIEAKLAKIAVGGDISVKFAQGKNAGSAKGNVELSFYVNNQSSMENAWQAVHFIQNNSKDLFTNVIAIEASPVQDYKIWCNQDKLFKYGLSQKDISSTLDILFNARKIGNFKHYDNTYDVIAKSDPKFGKTLSNIQNMFITTQKNGENLIQLKDICDINRVNTVNQIMRYNEQYSIEVIATAKHGIKLQDAVHFINQLNSKLPNDSDISYSEQTQILIDSTSSFTVLILLSVLGLYLLMFARFNDSILSLFILVGGIPAALSVALLSLYFSQGGLNIYTQISLITLAGLMTKHSVLLCSAMHQKGQRTLKTIITAATSRIRAILITSLAMSIGLLSLFFDNGNYANSRFQMAIVLVTGIVVGSILTLYVTPLLYVGFHQLSKVRRARG</sequence>
<feature type="transmembrane region" description="Helical" evidence="1">
    <location>
        <begin position="317"/>
        <end position="333"/>
    </location>
</feature>